<evidence type="ECO:0000313" key="1">
    <source>
        <dbReference type="EMBL" id="CAG8558474.1"/>
    </source>
</evidence>
<protein>
    <submittedName>
        <fullName evidence="1">1462_t:CDS:1</fullName>
    </submittedName>
</protein>
<organism evidence="1 2">
    <name type="scientific">Racocetra fulgida</name>
    <dbReference type="NCBI Taxonomy" id="60492"/>
    <lineage>
        <taxon>Eukaryota</taxon>
        <taxon>Fungi</taxon>
        <taxon>Fungi incertae sedis</taxon>
        <taxon>Mucoromycota</taxon>
        <taxon>Glomeromycotina</taxon>
        <taxon>Glomeromycetes</taxon>
        <taxon>Diversisporales</taxon>
        <taxon>Gigasporaceae</taxon>
        <taxon>Racocetra</taxon>
    </lineage>
</organism>
<dbReference type="AlphaFoldDB" id="A0A9N9B7X1"/>
<gene>
    <name evidence="1" type="ORF">RFULGI_LOCUS4957</name>
</gene>
<reference evidence="1" key="1">
    <citation type="submission" date="2021-06" db="EMBL/GenBank/DDBJ databases">
        <authorList>
            <person name="Kallberg Y."/>
            <person name="Tangrot J."/>
            <person name="Rosling A."/>
        </authorList>
    </citation>
    <scope>NUCLEOTIDE SEQUENCE</scope>
    <source>
        <strain evidence="1">IN212</strain>
    </source>
</reference>
<accession>A0A9N9B7X1</accession>
<dbReference type="InterPro" id="IPR027417">
    <property type="entry name" value="P-loop_NTPase"/>
</dbReference>
<comment type="caution">
    <text evidence="1">The sequence shown here is derived from an EMBL/GenBank/DDBJ whole genome shotgun (WGS) entry which is preliminary data.</text>
</comment>
<evidence type="ECO:0000313" key="2">
    <source>
        <dbReference type="Proteomes" id="UP000789396"/>
    </source>
</evidence>
<proteinExistence type="predicted"/>
<dbReference type="SUPFAM" id="SSF52540">
    <property type="entry name" value="P-loop containing nucleoside triphosphate hydrolases"/>
    <property type="match status" value="1"/>
</dbReference>
<sequence length="195" mass="22655">MNWDCPESLNLPLFISTLKNLHQTGSLPTTFISNEVQNIYKDVKGNGLDQLVKRLSLRINKVLNASTGGDNKNNEWYFVLVDGFLLYYDPEVVEELDIKLFVKADRETLKKRREERDEYFTVEDYFDKIVWPNYVEFHKHLSIKGQSSGLIDGVKSGWKVIEDLVVLDTNKEDDFGENLEKAVEIVIKFIEKKFA</sequence>
<dbReference type="OrthoDB" id="10041966at2759"/>
<dbReference type="Proteomes" id="UP000789396">
    <property type="component" value="Unassembled WGS sequence"/>
</dbReference>
<dbReference type="Gene3D" id="3.40.50.300">
    <property type="entry name" value="P-loop containing nucleotide triphosphate hydrolases"/>
    <property type="match status" value="1"/>
</dbReference>
<keyword evidence="2" id="KW-1185">Reference proteome</keyword>
<dbReference type="EMBL" id="CAJVPZ010005232">
    <property type="protein sequence ID" value="CAG8558474.1"/>
    <property type="molecule type" value="Genomic_DNA"/>
</dbReference>
<name>A0A9N9B7X1_9GLOM</name>